<evidence type="ECO:0000313" key="1">
    <source>
        <dbReference type="EMBL" id="ETZ18403.1"/>
    </source>
</evidence>
<dbReference type="Gene3D" id="3.40.50.300">
    <property type="entry name" value="P-loop containing nucleotide triphosphate hydrolases"/>
    <property type="match status" value="1"/>
</dbReference>
<dbReference type="InterPro" id="IPR027417">
    <property type="entry name" value="P-loop_NTPase"/>
</dbReference>
<keyword evidence="1" id="KW-0067">ATP-binding</keyword>
<dbReference type="AlphaFoldDB" id="W6TIK5"/>
<protein>
    <submittedName>
        <fullName evidence="1">Nucleoside transport ATP-binding protein</fullName>
    </submittedName>
</protein>
<accession>W6TIK5</accession>
<name>W6TIK5_9SPIR</name>
<comment type="caution">
    <text evidence="1">The sequence shown here is derived from an EMBL/GenBank/DDBJ whole genome shotgun (WGS) entry which is preliminary data.</text>
</comment>
<dbReference type="PATRIC" id="fig|1432657.3.peg.373"/>
<dbReference type="SUPFAM" id="SSF52540">
    <property type="entry name" value="P-loop containing nucleoside triphosphate hydrolases"/>
    <property type="match status" value="1"/>
</dbReference>
<proteinExistence type="predicted"/>
<dbReference type="Proteomes" id="UP000019148">
    <property type="component" value="Unassembled WGS sequence"/>
</dbReference>
<evidence type="ECO:0000313" key="2">
    <source>
        <dbReference type="Proteomes" id="UP000019148"/>
    </source>
</evidence>
<keyword evidence="1" id="KW-0547">Nucleotide-binding</keyword>
<dbReference type="EMBL" id="AZIT01000001">
    <property type="protein sequence ID" value="ETZ18403.1"/>
    <property type="molecule type" value="Genomic_DNA"/>
</dbReference>
<organism evidence="1 2">
    <name type="scientific">Borrelia duttonii CR2A</name>
    <dbReference type="NCBI Taxonomy" id="1432657"/>
    <lineage>
        <taxon>Bacteria</taxon>
        <taxon>Pseudomonadati</taxon>
        <taxon>Spirochaetota</taxon>
        <taxon>Spirochaetia</taxon>
        <taxon>Spirochaetales</taxon>
        <taxon>Borreliaceae</taxon>
        <taxon>Borrelia</taxon>
    </lineage>
</organism>
<sequence>MKFLLKNLPLISLKIFKNDMEYCDSKILKTFYSKSVAFSGGTLKKLALFREKYITKSFLICFSPLSNLDYRAYIETSNFIRNFSNEKPVLLITPNLDELLLLSDDILAIKTRGGRVEIKKRICR</sequence>
<reference evidence="1 2" key="1">
    <citation type="submission" date="2013-12" db="EMBL/GenBank/DDBJ databases">
        <title>Comparative genomics of relapsing fever spirochetes.</title>
        <authorList>
            <person name="Schwan T.G."/>
            <person name="Raffel S.J."/>
            <person name="Porcella S.F."/>
        </authorList>
    </citation>
    <scope>NUCLEOTIDE SEQUENCE [LARGE SCALE GENOMIC DNA]</scope>
    <source>
        <strain evidence="1 2">CR2A</strain>
    </source>
</reference>
<gene>
    <name evidence="1" type="ORF">BDCR2A_00376</name>
</gene>
<dbReference type="GO" id="GO:0005524">
    <property type="term" value="F:ATP binding"/>
    <property type="evidence" value="ECO:0007669"/>
    <property type="project" value="UniProtKB-KW"/>
</dbReference>